<gene>
    <name evidence="3" type="ORF">DEO72_LG11g1139</name>
</gene>
<dbReference type="AlphaFoldDB" id="A0A4D6NMI9"/>
<evidence type="ECO:0000313" key="4">
    <source>
        <dbReference type="Proteomes" id="UP000501690"/>
    </source>
</evidence>
<feature type="compositionally biased region" description="Polar residues" evidence="2">
    <location>
        <begin position="131"/>
        <end position="145"/>
    </location>
</feature>
<dbReference type="Proteomes" id="UP000501690">
    <property type="component" value="Linkage Group LG11"/>
</dbReference>
<keyword evidence="4" id="KW-1185">Reference proteome</keyword>
<feature type="region of interest" description="Disordered" evidence="2">
    <location>
        <begin position="333"/>
        <end position="358"/>
    </location>
</feature>
<protein>
    <recommendedName>
        <fullName evidence="5">Coactivator CBP</fullName>
    </recommendedName>
</protein>
<evidence type="ECO:0008006" key="5">
    <source>
        <dbReference type="Google" id="ProtNLM"/>
    </source>
</evidence>
<accession>A0A4D6NMI9</accession>
<dbReference type="EMBL" id="CP039355">
    <property type="protein sequence ID" value="QCE14141.1"/>
    <property type="molecule type" value="Genomic_DNA"/>
</dbReference>
<keyword evidence="1" id="KW-0539">Nucleus</keyword>
<reference evidence="3 4" key="1">
    <citation type="submission" date="2019-04" db="EMBL/GenBank/DDBJ databases">
        <title>An improved genome assembly and genetic linkage map for asparagus bean, Vigna unguiculata ssp. sesquipedialis.</title>
        <authorList>
            <person name="Xia Q."/>
            <person name="Zhang R."/>
            <person name="Dong Y."/>
        </authorList>
    </citation>
    <scope>NUCLEOTIDE SEQUENCE [LARGE SCALE GENOMIC DNA]</scope>
    <source>
        <tissue evidence="3">Leaf</tissue>
    </source>
</reference>
<dbReference type="PANTHER" id="PTHR35300">
    <property type="entry name" value="COACTIVATOR CBP, KIX DOMAIN-CONTAINING PROTEIN-RELATED"/>
    <property type="match status" value="1"/>
</dbReference>
<proteinExistence type="predicted"/>
<sequence length="550" mass="61502">MPRPGPRPYECMRRAWHSDRHQPLRGSVIRQIFRVANEFHSLSTKNNKEWQEKLPVVVLRAEEIIYSKANSEAEYINPDTLLHRLNDAINTIIRREETNETGQLLPPCIEAALNLGCKPVRTSRSDRHNNPRTYLTSRNQQHPCSVSPETVAASNVLTFLPVSDYGHHQTSLNNYSLLNNFAAVHHHQPLAVQSNPSLNLGSVYPLCYGFQAQEPRLRINNLGNNTYCDTIFVGRPVISPALGPSRMDPLANLSCGRFHYSPHSIVKETAVSVAEEEECDLSLRLGLCLQTNKTSSAYELEDVRLRVSQEASKFGRSSQQINEAALNLGCKPVRTSRSDRHNNPRTYLTSRNQQHPCSVSPETVAASNVLTFLPVSDYGHHQTSLNNYSLLNNFAAVHHHQPLAVQSNPSLNLGSVYPLCYGFQAQEPRLRINNLGNNTYCDTIFVGRPVISPALGPSRMDPLANLSCGRFHYSPHSIVKETAVSVAEEEECDLSLRLGLCLQTNKTSSAYELEDVRLRVSQEASKFGRSSQQINEGYCFYPRGTGYGAI</sequence>
<dbReference type="PANTHER" id="PTHR35300:SF4">
    <property type="entry name" value="HISTONE ACETYLTRANSFERASE"/>
    <property type="match status" value="1"/>
</dbReference>
<dbReference type="Gene3D" id="1.10.246.20">
    <property type="entry name" value="Coactivator CBP, KIX domain"/>
    <property type="match status" value="1"/>
</dbReference>
<evidence type="ECO:0000256" key="1">
    <source>
        <dbReference type="ARBA" id="ARBA00023242"/>
    </source>
</evidence>
<organism evidence="3 4">
    <name type="scientific">Vigna unguiculata</name>
    <name type="common">Cowpea</name>
    <dbReference type="NCBI Taxonomy" id="3917"/>
    <lineage>
        <taxon>Eukaryota</taxon>
        <taxon>Viridiplantae</taxon>
        <taxon>Streptophyta</taxon>
        <taxon>Embryophyta</taxon>
        <taxon>Tracheophyta</taxon>
        <taxon>Spermatophyta</taxon>
        <taxon>Magnoliopsida</taxon>
        <taxon>eudicotyledons</taxon>
        <taxon>Gunneridae</taxon>
        <taxon>Pentapetalae</taxon>
        <taxon>rosids</taxon>
        <taxon>fabids</taxon>
        <taxon>Fabales</taxon>
        <taxon>Fabaceae</taxon>
        <taxon>Papilionoideae</taxon>
        <taxon>50 kb inversion clade</taxon>
        <taxon>NPAAA clade</taxon>
        <taxon>indigoferoid/millettioid clade</taxon>
        <taxon>Phaseoleae</taxon>
        <taxon>Vigna</taxon>
    </lineage>
</organism>
<dbReference type="GO" id="GO:0006355">
    <property type="term" value="P:regulation of DNA-templated transcription"/>
    <property type="evidence" value="ECO:0007669"/>
    <property type="project" value="InterPro"/>
</dbReference>
<name>A0A4D6NMI9_VIGUN</name>
<dbReference type="GO" id="GO:0003712">
    <property type="term" value="F:transcription coregulator activity"/>
    <property type="evidence" value="ECO:0007669"/>
    <property type="project" value="InterPro"/>
</dbReference>
<dbReference type="InterPro" id="IPR036529">
    <property type="entry name" value="KIX_dom_sf"/>
</dbReference>
<evidence type="ECO:0000313" key="3">
    <source>
        <dbReference type="EMBL" id="QCE14141.1"/>
    </source>
</evidence>
<evidence type="ECO:0000256" key="2">
    <source>
        <dbReference type="SAM" id="MobiDB-lite"/>
    </source>
</evidence>
<feature type="region of interest" description="Disordered" evidence="2">
    <location>
        <begin position="120"/>
        <end position="145"/>
    </location>
</feature>
<feature type="compositionally biased region" description="Polar residues" evidence="2">
    <location>
        <begin position="344"/>
        <end position="358"/>
    </location>
</feature>